<evidence type="ECO:0008006" key="10">
    <source>
        <dbReference type="Google" id="ProtNLM"/>
    </source>
</evidence>
<comment type="subcellular location">
    <subcellularLocation>
        <location evidence="1">Golgi apparatus membrane</location>
        <topology evidence="1">Single-pass type II membrane protein</topology>
    </subcellularLocation>
</comment>
<evidence type="ECO:0000256" key="2">
    <source>
        <dbReference type="ARBA" id="ARBA00022679"/>
    </source>
</evidence>
<dbReference type="PANTHER" id="PTHR12137:SF54">
    <property type="entry name" value="CARBOHYDRATE SULFOTRANSFERASE"/>
    <property type="match status" value="1"/>
</dbReference>
<dbReference type="EMBL" id="BAABJH010000001">
    <property type="protein sequence ID" value="GAA4887747.1"/>
    <property type="molecule type" value="Genomic_DNA"/>
</dbReference>
<dbReference type="InterPro" id="IPR027417">
    <property type="entry name" value="P-loop_NTPase"/>
</dbReference>
<dbReference type="Pfam" id="PF03567">
    <property type="entry name" value="Sulfotransfer_2"/>
    <property type="match status" value="1"/>
</dbReference>
<evidence type="ECO:0000313" key="8">
    <source>
        <dbReference type="EMBL" id="GAA4887747.1"/>
    </source>
</evidence>
<proteinExistence type="predicted"/>
<accession>A0ABP9EXJ3</accession>
<evidence type="ECO:0000256" key="3">
    <source>
        <dbReference type="ARBA" id="ARBA00022692"/>
    </source>
</evidence>
<dbReference type="InterPro" id="IPR005331">
    <property type="entry name" value="Sulfotransferase"/>
</dbReference>
<dbReference type="Proteomes" id="UP001500433">
    <property type="component" value="Unassembled WGS sequence"/>
</dbReference>
<evidence type="ECO:0000256" key="1">
    <source>
        <dbReference type="ARBA" id="ARBA00004323"/>
    </source>
</evidence>
<gene>
    <name evidence="8" type="ORF">GCM10023311_09450</name>
</gene>
<keyword evidence="3" id="KW-0812">Transmembrane</keyword>
<keyword evidence="6" id="KW-0472">Membrane</keyword>
<keyword evidence="2" id="KW-0808">Transferase</keyword>
<evidence type="ECO:0000256" key="4">
    <source>
        <dbReference type="ARBA" id="ARBA00022989"/>
    </source>
</evidence>
<sequence length="227" mass="27259">MISHKYKCIFIHIPKCAGTSIESALGHLENYNGRGGQDHRTIRMIEQPYLIPKTFSSKENIMELLRRNKQHHFDKTYNFRNKYKVTKQQYKSYYKFTIVRNPWARAFSWYNNVMRDEMHMKIHGIDKDISFKGFLLKFAGKGMISPQLYWLKNFNGNIPLDFIGHFENLDEDVHKVFKALNMEDTTLPHKVKSEQKDFRDYYDKETNNIILNTYKEEIDLFGYTFER</sequence>
<dbReference type="RefSeq" id="WP_345272881.1">
    <property type="nucleotide sequence ID" value="NZ_BAABJH010000001.1"/>
</dbReference>
<name>A0ABP9EXJ3_9FLAO</name>
<evidence type="ECO:0000256" key="5">
    <source>
        <dbReference type="ARBA" id="ARBA00023034"/>
    </source>
</evidence>
<reference evidence="9" key="1">
    <citation type="journal article" date="2019" name="Int. J. Syst. Evol. Microbiol.">
        <title>The Global Catalogue of Microorganisms (GCM) 10K type strain sequencing project: providing services to taxonomists for standard genome sequencing and annotation.</title>
        <authorList>
            <consortium name="The Broad Institute Genomics Platform"/>
            <consortium name="The Broad Institute Genome Sequencing Center for Infectious Disease"/>
            <person name="Wu L."/>
            <person name="Ma J."/>
        </authorList>
    </citation>
    <scope>NUCLEOTIDE SEQUENCE [LARGE SCALE GENOMIC DNA]</scope>
    <source>
        <strain evidence="9">JCM 18274</strain>
    </source>
</reference>
<dbReference type="PANTHER" id="PTHR12137">
    <property type="entry name" value="CARBOHYDRATE SULFOTRANSFERASE"/>
    <property type="match status" value="1"/>
</dbReference>
<dbReference type="InterPro" id="IPR018011">
    <property type="entry name" value="Carb_sulfotrans_8-10"/>
</dbReference>
<dbReference type="Gene3D" id="3.40.50.300">
    <property type="entry name" value="P-loop containing nucleotide triphosphate hydrolases"/>
    <property type="match status" value="1"/>
</dbReference>
<evidence type="ECO:0000256" key="6">
    <source>
        <dbReference type="ARBA" id="ARBA00023136"/>
    </source>
</evidence>
<dbReference type="SUPFAM" id="SSF52540">
    <property type="entry name" value="P-loop containing nucleoside triphosphate hydrolases"/>
    <property type="match status" value="1"/>
</dbReference>
<keyword evidence="5" id="KW-0333">Golgi apparatus</keyword>
<keyword evidence="7" id="KW-0325">Glycoprotein</keyword>
<evidence type="ECO:0000256" key="7">
    <source>
        <dbReference type="ARBA" id="ARBA00023180"/>
    </source>
</evidence>
<keyword evidence="4" id="KW-1133">Transmembrane helix</keyword>
<evidence type="ECO:0000313" key="9">
    <source>
        <dbReference type="Proteomes" id="UP001500433"/>
    </source>
</evidence>
<protein>
    <recommendedName>
        <fullName evidence="10">Sulfotransferase family protein</fullName>
    </recommendedName>
</protein>
<comment type="caution">
    <text evidence="8">The sequence shown here is derived from an EMBL/GenBank/DDBJ whole genome shotgun (WGS) entry which is preliminary data.</text>
</comment>
<organism evidence="8 9">
    <name type="scientific">Flaviramulus aquimarinus</name>
    <dbReference type="NCBI Taxonomy" id="1170456"/>
    <lineage>
        <taxon>Bacteria</taxon>
        <taxon>Pseudomonadati</taxon>
        <taxon>Bacteroidota</taxon>
        <taxon>Flavobacteriia</taxon>
        <taxon>Flavobacteriales</taxon>
        <taxon>Flavobacteriaceae</taxon>
        <taxon>Flaviramulus</taxon>
    </lineage>
</organism>
<keyword evidence="9" id="KW-1185">Reference proteome</keyword>